<gene>
    <name evidence="1" type="ORF">PC113_g13032</name>
    <name evidence="2" type="ORF">PC115_g12001</name>
    <name evidence="3" type="ORF">PC117_g13257</name>
    <name evidence="4" type="ORF">PC118_g12615</name>
</gene>
<evidence type="ECO:0000313" key="4">
    <source>
        <dbReference type="EMBL" id="KAG2977873.1"/>
    </source>
</evidence>
<dbReference type="EMBL" id="RCMK01000384">
    <property type="protein sequence ID" value="KAG2932116.1"/>
    <property type="molecule type" value="Genomic_DNA"/>
</dbReference>
<protein>
    <submittedName>
        <fullName evidence="3">Uncharacterized protein</fullName>
    </submittedName>
</protein>
<proteinExistence type="predicted"/>
<dbReference type="Proteomes" id="UP000774804">
    <property type="component" value="Unassembled WGS sequence"/>
</dbReference>
<dbReference type="Proteomes" id="UP000736787">
    <property type="component" value="Unassembled WGS sequence"/>
</dbReference>
<name>A0A8T1D2A9_9STRA</name>
<organism evidence="3 5">
    <name type="scientific">Phytophthora cactorum</name>
    <dbReference type="NCBI Taxonomy" id="29920"/>
    <lineage>
        <taxon>Eukaryota</taxon>
        <taxon>Sar</taxon>
        <taxon>Stramenopiles</taxon>
        <taxon>Oomycota</taxon>
        <taxon>Peronosporomycetes</taxon>
        <taxon>Peronosporales</taxon>
        <taxon>Peronosporaceae</taxon>
        <taxon>Phytophthora</taxon>
    </lineage>
</organism>
<accession>A0A8T1D2A9</accession>
<dbReference type="EMBL" id="RCMI01000390">
    <property type="protein sequence ID" value="KAG2913528.1"/>
    <property type="molecule type" value="Genomic_DNA"/>
</dbReference>
<reference evidence="3" key="1">
    <citation type="submission" date="2018-10" db="EMBL/GenBank/DDBJ databases">
        <title>Effector identification in a new, highly contiguous assembly of the strawberry crown rot pathogen Phytophthora cactorum.</title>
        <authorList>
            <person name="Armitage A.D."/>
            <person name="Nellist C.F."/>
            <person name="Bates H."/>
            <person name="Vickerstaff R.J."/>
            <person name="Harrison R.J."/>
        </authorList>
    </citation>
    <scope>NUCLEOTIDE SEQUENCE</scope>
    <source>
        <strain evidence="1">15-7</strain>
        <strain evidence="2">4032</strain>
        <strain evidence="3">4040</strain>
        <strain evidence="4">P415</strain>
    </source>
</reference>
<evidence type="ECO:0000313" key="2">
    <source>
        <dbReference type="EMBL" id="KAG2913528.1"/>
    </source>
</evidence>
<evidence type="ECO:0000313" key="3">
    <source>
        <dbReference type="EMBL" id="KAG2932116.1"/>
    </source>
</evidence>
<dbReference type="AlphaFoldDB" id="A0A8T1D2A9"/>
<dbReference type="EMBL" id="RCML01000410">
    <property type="protein sequence ID" value="KAG2977873.1"/>
    <property type="molecule type" value="Genomic_DNA"/>
</dbReference>
<dbReference type="EMBL" id="RCMG01000410">
    <property type="protein sequence ID" value="KAG2854763.1"/>
    <property type="molecule type" value="Genomic_DNA"/>
</dbReference>
<evidence type="ECO:0000313" key="5">
    <source>
        <dbReference type="Proteomes" id="UP000736787"/>
    </source>
</evidence>
<sequence>MNQFGTGATRSNRNSKSCLKTLGPQCRGTWGSLFRRHAPYHAVVDACQRPLMACAACTRPNPVSRRSLFAICCGCFLVCDSQTGTAKLQD</sequence>
<dbReference type="Proteomes" id="UP000735874">
    <property type="component" value="Unassembled WGS sequence"/>
</dbReference>
<evidence type="ECO:0000313" key="1">
    <source>
        <dbReference type="EMBL" id="KAG2854763.1"/>
    </source>
</evidence>
<dbReference type="Proteomes" id="UP000697107">
    <property type="component" value="Unassembled WGS sequence"/>
</dbReference>
<comment type="caution">
    <text evidence="3">The sequence shown here is derived from an EMBL/GenBank/DDBJ whole genome shotgun (WGS) entry which is preliminary data.</text>
</comment>